<proteinExistence type="predicted"/>
<evidence type="ECO:0000313" key="2">
    <source>
        <dbReference type="Proteomes" id="UP000828390"/>
    </source>
</evidence>
<reference evidence="1" key="2">
    <citation type="submission" date="2020-11" db="EMBL/GenBank/DDBJ databases">
        <authorList>
            <person name="McCartney M.A."/>
            <person name="Auch B."/>
            <person name="Kono T."/>
            <person name="Mallez S."/>
            <person name="Becker A."/>
            <person name="Gohl D.M."/>
            <person name="Silverstein K.A.T."/>
            <person name="Koren S."/>
            <person name="Bechman K.B."/>
            <person name="Herman A."/>
            <person name="Abrahante J.E."/>
            <person name="Garbe J."/>
        </authorList>
    </citation>
    <scope>NUCLEOTIDE SEQUENCE</scope>
    <source>
        <strain evidence="1">Duluth1</strain>
        <tissue evidence="1">Whole animal</tissue>
    </source>
</reference>
<dbReference type="AlphaFoldDB" id="A0A9D4R768"/>
<dbReference type="EMBL" id="JAIWYP010000003">
    <property type="protein sequence ID" value="KAH3857611.1"/>
    <property type="molecule type" value="Genomic_DNA"/>
</dbReference>
<sequence>MISGLLGLLSINSLPKTITPMTTRHPHGPTRQQHAINRARSRRLSWTVPQELLTYTAETLINTDQHGIHTEHIQHTGQRHGLTQHSYGPNMICMSFDDSIILQSNLESVTSFTYLNIKMPP</sequence>
<organism evidence="1 2">
    <name type="scientific">Dreissena polymorpha</name>
    <name type="common">Zebra mussel</name>
    <name type="synonym">Mytilus polymorpha</name>
    <dbReference type="NCBI Taxonomy" id="45954"/>
    <lineage>
        <taxon>Eukaryota</taxon>
        <taxon>Metazoa</taxon>
        <taxon>Spiralia</taxon>
        <taxon>Lophotrochozoa</taxon>
        <taxon>Mollusca</taxon>
        <taxon>Bivalvia</taxon>
        <taxon>Autobranchia</taxon>
        <taxon>Heteroconchia</taxon>
        <taxon>Euheterodonta</taxon>
        <taxon>Imparidentia</taxon>
        <taxon>Neoheterodontei</taxon>
        <taxon>Myida</taxon>
        <taxon>Dreissenoidea</taxon>
        <taxon>Dreissenidae</taxon>
        <taxon>Dreissena</taxon>
    </lineage>
</organism>
<reference evidence="1" key="1">
    <citation type="journal article" date="2019" name="bioRxiv">
        <title>The Genome of the Zebra Mussel, Dreissena polymorpha: A Resource for Invasive Species Research.</title>
        <authorList>
            <person name="McCartney M.A."/>
            <person name="Auch B."/>
            <person name="Kono T."/>
            <person name="Mallez S."/>
            <person name="Zhang Y."/>
            <person name="Obille A."/>
            <person name="Becker A."/>
            <person name="Abrahante J.E."/>
            <person name="Garbe J."/>
            <person name="Badalamenti J.P."/>
            <person name="Herman A."/>
            <person name="Mangelson H."/>
            <person name="Liachko I."/>
            <person name="Sullivan S."/>
            <person name="Sone E.D."/>
            <person name="Koren S."/>
            <person name="Silverstein K.A.T."/>
            <person name="Beckman K.B."/>
            <person name="Gohl D.M."/>
        </authorList>
    </citation>
    <scope>NUCLEOTIDE SEQUENCE</scope>
    <source>
        <strain evidence="1">Duluth1</strain>
        <tissue evidence="1">Whole animal</tissue>
    </source>
</reference>
<dbReference type="Proteomes" id="UP000828390">
    <property type="component" value="Unassembled WGS sequence"/>
</dbReference>
<comment type="caution">
    <text evidence="1">The sequence shown here is derived from an EMBL/GenBank/DDBJ whole genome shotgun (WGS) entry which is preliminary data.</text>
</comment>
<evidence type="ECO:0000313" key="1">
    <source>
        <dbReference type="EMBL" id="KAH3857611.1"/>
    </source>
</evidence>
<accession>A0A9D4R768</accession>
<protein>
    <submittedName>
        <fullName evidence="1">Uncharacterized protein</fullName>
    </submittedName>
</protein>
<keyword evidence="2" id="KW-1185">Reference proteome</keyword>
<name>A0A9D4R768_DREPO</name>
<gene>
    <name evidence="1" type="ORF">DPMN_100222</name>
</gene>